<dbReference type="InterPro" id="IPR015813">
    <property type="entry name" value="Pyrv/PenolPyrv_kinase-like_dom"/>
</dbReference>
<dbReference type="PANTHER" id="PTHR32308:SF10">
    <property type="entry name" value="CITRATE LYASE SUBUNIT BETA"/>
    <property type="match status" value="1"/>
</dbReference>
<proteinExistence type="predicted"/>
<dbReference type="PANTHER" id="PTHR32308">
    <property type="entry name" value="LYASE BETA SUBUNIT, PUTATIVE (AFU_ORTHOLOGUE AFUA_4G13030)-RELATED"/>
    <property type="match status" value="1"/>
</dbReference>
<dbReference type="SUPFAM" id="SSF51621">
    <property type="entry name" value="Phosphoenolpyruvate/pyruvate domain"/>
    <property type="match status" value="1"/>
</dbReference>
<dbReference type="Pfam" id="PF03328">
    <property type="entry name" value="HpcH_HpaI"/>
    <property type="match status" value="1"/>
</dbReference>
<evidence type="ECO:0000313" key="5">
    <source>
        <dbReference type="EMBL" id="CAB4345569.1"/>
    </source>
</evidence>
<gene>
    <name evidence="5" type="ORF">UFOPK3547_01119</name>
</gene>
<dbReference type="AlphaFoldDB" id="A0A6J5ZWG9"/>
<dbReference type="PIRSF" id="PIRSF015582">
    <property type="entry name" value="Cit_lyase_B"/>
    <property type="match status" value="1"/>
</dbReference>
<dbReference type="GO" id="GO:0000287">
    <property type="term" value="F:magnesium ion binding"/>
    <property type="evidence" value="ECO:0007669"/>
    <property type="project" value="TreeGrafter"/>
</dbReference>
<evidence type="ECO:0000256" key="1">
    <source>
        <dbReference type="ARBA" id="ARBA00001946"/>
    </source>
</evidence>
<comment type="cofactor">
    <cofactor evidence="1">
        <name>Mg(2+)</name>
        <dbReference type="ChEBI" id="CHEBI:18420"/>
    </cofactor>
</comment>
<dbReference type="GO" id="GO:0006107">
    <property type="term" value="P:oxaloacetate metabolic process"/>
    <property type="evidence" value="ECO:0007669"/>
    <property type="project" value="TreeGrafter"/>
</dbReference>
<dbReference type="EMBL" id="CAESAN010000093">
    <property type="protein sequence ID" value="CAB4345569.1"/>
    <property type="molecule type" value="Genomic_DNA"/>
</dbReference>
<dbReference type="InterPro" id="IPR040442">
    <property type="entry name" value="Pyrv_kinase-like_dom_sf"/>
</dbReference>
<organism evidence="5">
    <name type="scientific">freshwater metagenome</name>
    <dbReference type="NCBI Taxonomy" id="449393"/>
    <lineage>
        <taxon>unclassified sequences</taxon>
        <taxon>metagenomes</taxon>
        <taxon>ecological metagenomes</taxon>
    </lineage>
</organism>
<dbReference type="InterPro" id="IPR011206">
    <property type="entry name" value="Citrate_lyase_beta/mcl1/mcl2"/>
</dbReference>
<evidence type="ECO:0000259" key="4">
    <source>
        <dbReference type="Pfam" id="PF03328"/>
    </source>
</evidence>
<reference evidence="5" key="1">
    <citation type="submission" date="2020-05" db="EMBL/GenBank/DDBJ databases">
        <authorList>
            <person name="Chiriac C."/>
            <person name="Salcher M."/>
            <person name="Ghai R."/>
            <person name="Kavagutti S V."/>
        </authorList>
    </citation>
    <scope>NUCLEOTIDE SEQUENCE</scope>
</reference>
<accession>A0A6J5ZWG9</accession>
<feature type="domain" description="HpcH/HpaI aldolase/citrate lyase" evidence="4">
    <location>
        <begin position="10"/>
        <end position="255"/>
    </location>
</feature>
<sequence length="337" mass="36286">MTMPHRLHRSELAVPGSNERMLERAPDAGADVVFLDLEDAVAPDDKVQARLNVITALNDLDWSACSVSVRINGLDTYWCYRDIVDVVEQAGNNLDAILIPKVSSAADVHLVATMLEQIEAAMDIKDPIALYVLIETAAGMANVETIAQAHPERLEALVFGVADYAASIQSTTTNIGGVTSDYSVLTDPAEEGAPREAFWGDPWHYPIARMAVAARANGLRPIDGPFGDFSDPEGYISAARRAAMLGCEGKWAIHPSQVELANQVFTPADHVVSRTRRILEEMEIAASEGRGAVSLDGRLIDAASIRMAENLLAKVEQIGERDAILAESRSAREAAAG</sequence>
<keyword evidence="2" id="KW-0479">Metal-binding</keyword>
<dbReference type="Gene3D" id="3.20.20.60">
    <property type="entry name" value="Phosphoenolpyruvate-binding domains"/>
    <property type="match status" value="1"/>
</dbReference>
<evidence type="ECO:0000256" key="2">
    <source>
        <dbReference type="ARBA" id="ARBA00022723"/>
    </source>
</evidence>
<name>A0A6J5ZWG9_9ZZZZ</name>
<dbReference type="InterPro" id="IPR005000">
    <property type="entry name" value="Aldolase/citrate-lyase_domain"/>
</dbReference>
<evidence type="ECO:0000256" key="3">
    <source>
        <dbReference type="ARBA" id="ARBA00022842"/>
    </source>
</evidence>
<protein>
    <submittedName>
        <fullName evidence="5">Unannotated protein</fullName>
    </submittedName>
</protein>
<dbReference type="GO" id="GO:0003824">
    <property type="term" value="F:catalytic activity"/>
    <property type="evidence" value="ECO:0007669"/>
    <property type="project" value="InterPro"/>
</dbReference>
<keyword evidence="3" id="KW-0460">Magnesium</keyword>